<dbReference type="InterPro" id="IPR013225">
    <property type="entry name" value="PaaX_C"/>
</dbReference>
<dbReference type="PANTHER" id="PTHR30319:SF1">
    <property type="entry name" value="TRANSCRIPTIONAL REPRESSOR PAAX"/>
    <property type="match status" value="1"/>
</dbReference>
<dbReference type="GO" id="GO:0006351">
    <property type="term" value="P:DNA-templated transcription"/>
    <property type="evidence" value="ECO:0007669"/>
    <property type="project" value="TreeGrafter"/>
</dbReference>
<gene>
    <name evidence="4" type="ORF">EAS64_12410</name>
</gene>
<evidence type="ECO:0000259" key="3">
    <source>
        <dbReference type="Pfam" id="PF20803"/>
    </source>
</evidence>
<organism evidence="4 5">
    <name type="scientific">Trebonia kvetii</name>
    <dbReference type="NCBI Taxonomy" id="2480626"/>
    <lineage>
        <taxon>Bacteria</taxon>
        <taxon>Bacillati</taxon>
        <taxon>Actinomycetota</taxon>
        <taxon>Actinomycetes</taxon>
        <taxon>Streptosporangiales</taxon>
        <taxon>Treboniaceae</taxon>
        <taxon>Trebonia</taxon>
    </lineage>
</organism>
<dbReference type="InterPro" id="IPR012906">
    <property type="entry name" value="PaaX-like_N"/>
</dbReference>
<evidence type="ECO:0000259" key="2">
    <source>
        <dbReference type="Pfam" id="PF08223"/>
    </source>
</evidence>
<feature type="domain" description="Transcriptional repressor PaaX-like N-terminal" evidence="1">
    <location>
        <begin position="69"/>
        <end position="133"/>
    </location>
</feature>
<reference evidence="4 5" key="1">
    <citation type="submission" date="2018-11" db="EMBL/GenBank/DDBJ databases">
        <title>Trebonia kvetii gen.nov., sp.nov., a novel acidophilic actinobacterium, and proposal of the new actinobacterial family Treboniaceae fam. nov.</title>
        <authorList>
            <person name="Rapoport D."/>
            <person name="Sagova-Mareckova M."/>
            <person name="Sedlacek I."/>
            <person name="Provaznik J."/>
            <person name="Kralova S."/>
            <person name="Pavlinic D."/>
            <person name="Benes V."/>
            <person name="Kopecky J."/>
        </authorList>
    </citation>
    <scope>NUCLEOTIDE SEQUENCE [LARGE SCALE GENOMIC DNA]</scope>
    <source>
        <strain evidence="4 5">15Tr583</strain>
    </source>
</reference>
<dbReference type="InterPro" id="IPR036388">
    <property type="entry name" value="WH-like_DNA-bd_sf"/>
</dbReference>
<sequence>MGLSEAELDDVLWNNCFRFLGIDPPKLSSSIVGVTVSSLTSYLDSLEDDDSVPQPWTSPGPVAQRPPRLLLTLLGDYWWQRTEPLPSAAIVALLAEFGVSDSAARAALSRLTRNGLLVTSRSGRRTFVQLSARAADVLNDGARRIFTFGATPAPWDGMWSLVAFSIPEQYRSARDELRKALRWLGFAPLYDGLWVSPRDHAGDVIGQLNDLGIATATAFRATALPLPGGGAVGAGPVSDIPARAWDLDGLRAAYQEFVEFAGLLRDQTEAGRISSSDALIARTRVMNEWRAFPALDPDLPDELLPPAWPRASAREQFIACYDLLGPLATRRVRQIIARYSPELAGRAAYHNTELTMSDAET</sequence>
<name>A0A6P2C6Z6_9ACTN</name>
<evidence type="ECO:0000313" key="5">
    <source>
        <dbReference type="Proteomes" id="UP000460272"/>
    </source>
</evidence>
<keyword evidence="5" id="KW-1185">Reference proteome</keyword>
<feature type="domain" description="Transcriptional repressor PaaX-like central Cas2-like" evidence="3">
    <location>
        <begin position="153"/>
        <end position="222"/>
    </location>
</feature>
<proteinExistence type="predicted"/>
<dbReference type="Pfam" id="PF07848">
    <property type="entry name" value="PaaX"/>
    <property type="match status" value="1"/>
</dbReference>
<comment type="caution">
    <text evidence="4">The sequence shown here is derived from an EMBL/GenBank/DDBJ whole genome shotgun (WGS) entry which is preliminary data.</text>
</comment>
<dbReference type="AlphaFoldDB" id="A0A6P2C6Z6"/>
<dbReference type="Gene3D" id="1.20.58.1460">
    <property type="match status" value="1"/>
</dbReference>
<evidence type="ECO:0000313" key="4">
    <source>
        <dbReference type="EMBL" id="TVZ05841.1"/>
    </source>
</evidence>
<dbReference type="Pfam" id="PF08223">
    <property type="entry name" value="PaaX_C"/>
    <property type="match status" value="1"/>
</dbReference>
<feature type="domain" description="Transcriptional repressor PaaX-like C-terminal" evidence="2">
    <location>
        <begin position="245"/>
        <end position="330"/>
    </location>
</feature>
<dbReference type="InterPro" id="IPR048846">
    <property type="entry name" value="PaaX-like_central"/>
</dbReference>
<dbReference type="PANTHER" id="PTHR30319">
    <property type="entry name" value="PHENYLACETIC ACID REGULATOR-RELATED TRANSCRIPTIONAL REPRESSOR"/>
    <property type="match status" value="1"/>
</dbReference>
<dbReference type="SUPFAM" id="SSF46785">
    <property type="entry name" value="Winged helix' DNA-binding domain"/>
    <property type="match status" value="1"/>
</dbReference>
<dbReference type="Proteomes" id="UP000460272">
    <property type="component" value="Unassembled WGS sequence"/>
</dbReference>
<dbReference type="InterPro" id="IPR036390">
    <property type="entry name" value="WH_DNA-bd_sf"/>
</dbReference>
<dbReference type="Gene3D" id="3.30.70.2650">
    <property type="match status" value="1"/>
</dbReference>
<accession>A0A6P2C6Z6</accession>
<dbReference type="OrthoDB" id="2270427at2"/>
<protein>
    <submittedName>
        <fullName evidence="4">GntR family transcriptional regulator</fullName>
    </submittedName>
</protein>
<dbReference type="Pfam" id="PF20803">
    <property type="entry name" value="PaaX_M"/>
    <property type="match status" value="1"/>
</dbReference>
<dbReference type="Gene3D" id="1.10.10.10">
    <property type="entry name" value="Winged helix-like DNA-binding domain superfamily/Winged helix DNA-binding domain"/>
    <property type="match status" value="1"/>
</dbReference>
<evidence type="ECO:0000259" key="1">
    <source>
        <dbReference type="Pfam" id="PF07848"/>
    </source>
</evidence>
<dbReference type="EMBL" id="RPFW01000002">
    <property type="protein sequence ID" value="TVZ05841.1"/>
    <property type="molecule type" value="Genomic_DNA"/>
</dbReference>